<keyword evidence="6 10" id="KW-0812">Transmembrane</keyword>
<evidence type="ECO:0000256" key="8">
    <source>
        <dbReference type="ARBA" id="ARBA00023136"/>
    </source>
</evidence>
<dbReference type="InterPro" id="IPR003342">
    <property type="entry name" value="ArnT-like_N"/>
</dbReference>
<keyword evidence="5 10" id="KW-0808">Transferase</keyword>
<feature type="transmembrane region" description="Helical" evidence="10">
    <location>
        <begin position="571"/>
        <end position="591"/>
    </location>
</feature>
<reference evidence="14" key="2">
    <citation type="journal article" date="2021" name="PeerJ">
        <title>Extensive microbial diversity within the chicken gut microbiome revealed by metagenomics and culture.</title>
        <authorList>
            <person name="Gilroy R."/>
            <person name="Ravi A."/>
            <person name="Getino M."/>
            <person name="Pursley I."/>
            <person name="Horton D.L."/>
            <person name="Alikhan N.F."/>
            <person name="Baker D."/>
            <person name="Gharbi K."/>
            <person name="Hall N."/>
            <person name="Watson M."/>
            <person name="Adriaenssens E.M."/>
            <person name="Foster-Nyarko E."/>
            <person name="Jarju S."/>
            <person name="Secka A."/>
            <person name="Antonio M."/>
            <person name="Oren A."/>
            <person name="Chaudhuri R.R."/>
            <person name="La Ragione R."/>
            <person name="Hildebrand F."/>
            <person name="Pallen M.J."/>
        </authorList>
    </citation>
    <scope>NUCLEOTIDE SEQUENCE</scope>
    <source>
        <strain evidence="14">CHK195-4489</strain>
    </source>
</reference>
<evidence type="ECO:0000256" key="1">
    <source>
        <dbReference type="ARBA" id="ARBA00004127"/>
    </source>
</evidence>
<dbReference type="SUPFAM" id="SSF49785">
    <property type="entry name" value="Galactose-binding domain-like"/>
    <property type="match status" value="1"/>
</dbReference>
<feature type="transmembrane region" description="Helical" evidence="10">
    <location>
        <begin position="636"/>
        <end position="661"/>
    </location>
</feature>
<evidence type="ECO:0000256" key="11">
    <source>
        <dbReference type="SAM" id="SignalP"/>
    </source>
</evidence>
<evidence type="ECO:0000256" key="6">
    <source>
        <dbReference type="ARBA" id="ARBA00022692"/>
    </source>
</evidence>
<dbReference type="PROSITE" id="PS51257">
    <property type="entry name" value="PROKAR_LIPOPROTEIN"/>
    <property type="match status" value="1"/>
</dbReference>
<protein>
    <recommendedName>
        <fullName evidence="9 10">Polyprenol-phosphate-mannose--protein mannosyltransferase</fullName>
        <ecNumber evidence="10">2.4.1.-</ecNumber>
    </recommendedName>
</protein>
<dbReference type="EMBL" id="DVMM01000089">
    <property type="protein sequence ID" value="HIU29533.1"/>
    <property type="molecule type" value="Genomic_DNA"/>
</dbReference>
<dbReference type="PANTHER" id="PTHR10050">
    <property type="entry name" value="DOLICHYL-PHOSPHATE-MANNOSE--PROTEIN MANNOSYLTRANSFERASE"/>
    <property type="match status" value="1"/>
</dbReference>
<dbReference type="Proteomes" id="UP000824089">
    <property type="component" value="Unassembled WGS sequence"/>
</dbReference>
<evidence type="ECO:0000256" key="10">
    <source>
        <dbReference type="RuleBase" id="RU367007"/>
    </source>
</evidence>
<dbReference type="GO" id="GO:0012505">
    <property type="term" value="C:endomembrane system"/>
    <property type="evidence" value="ECO:0007669"/>
    <property type="project" value="UniProtKB-SubCell"/>
</dbReference>
<feature type="transmembrane region" description="Helical" evidence="10">
    <location>
        <begin position="759"/>
        <end position="775"/>
    </location>
</feature>
<keyword evidence="10" id="KW-1003">Cell membrane</keyword>
<evidence type="ECO:0000256" key="9">
    <source>
        <dbReference type="ARBA" id="ARBA00093617"/>
    </source>
</evidence>
<comment type="pathway">
    <text evidence="2 10">Protein modification; protein glycosylation.</text>
</comment>
<dbReference type="GO" id="GO:0004169">
    <property type="term" value="F:dolichyl-phosphate-mannose-protein mannosyltransferase activity"/>
    <property type="evidence" value="ECO:0007669"/>
    <property type="project" value="UniProtKB-UniRule"/>
</dbReference>
<feature type="domain" description="Protein O-mannosyl-transferase C-terminal four TM" evidence="13">
    <location>
        <begin position="678"/>
        <end position="774"/>
    </location>
</feature>
<evidence type="ECO:0000256" key="4">
    <source>
        <dbReference type="ARBA" id="ARBA00022676"/>
    </source>
</evidence>
<comment type="subcellular location">
    <subcellularLocation>
        <location evidence="10">Cell membrane</location>
    </subcellularLocation>
    <subcellularLocation>
        <location evidence="1">Endomembrane system</location>
        <topology evidence="1">Multi-pass membrane protein</topology>
    </subcellularLocation>
</comment>
<feature type="transmembrane region" description="Helical" evidence="10">
    <location>
        <begin position="490"/>
        <end position="512"/>
    </location>
</feature>
<evidence type="ECO:0000313" key="15">
    <source>
        <dbReference type="Proteomes" id="UP000824089"/>
    </source>
</evidence>
<dbReference type="InterPro" id="IPR027005">
    <property type="entry name" value="PMT-like"/>
</dbReference>
<proteinExistence type="inferred from homology"/>
<name>A0A9D1I779_9CLOT</name>
<dbReference type="InterPro" id="IPR008979">
    <property type="entry name" value="Galactose-bd-like_sf"/>
</dbReference>
<feature type="non-terminal residue" evidence="14">
    <location>
        <position position="776"/>
    </location>
</feature>
<feature type="transmembrane region" description="Helical" evidence="10">
    <location>
        <begin position="274"/>
        <end position="293"/>
    </location>
</feature>
<dbReference type="Pfam" id="PF16192">
    <property type="entry name" value="PMT_4TMC"/>
    <property type="match status" value="1"/>
</dbReference>
<feature type="domain" description="ArnT-like N-terminal" evidence="12">
    <location>
        <begin position="424"/>
        <end position="659"/>
    </location>
</feature>
<feature type="signal peptide" evidence="11">
    <location>
        <begin position="1"/>
        <end position="35"/>
    </location>
</feature>
<feature type="transmembrane region" description="Helical" evidence="10">
    <location>
        <begin position="227"/>
        <end position="249"/>
    </location>
</feature>
<evidence type="ECO:0000259" key="13">
    <source>
        <dbReference type="Pfam" id="PF16192"/>
    </source>
</evidence>
<dbReference type="GO" id="GO:0005886">
    <property type="term" value="C:plasma membrane"/>
    <property type="evidence" value="ECO:0007669"/>
    <property type="project" value="UniProtKB-SubCell"/>
</dbReference>
<dbReference type="InterPro" id="IPR032421">
    <property type="entry name" value="PMT_4TMC"/>
</dbReference>
<dbReference type="AlphaFoldDB" id="A0A9D1I779"/>
<accession>A0A9D1I779</accession>
<comment type="similarity">
    <text evidence="3 10">Belongs to the glycosyltransferase 39 family.</text>
</comment>
<sequence>MKNKNSEKKRNRSRRLGLAVLAVTALLMLTFSACSEGGSTELENSGFESGSGASIDGWSQYNYKKDYEGNTDCTQITLTSMEFSGQCVRIVSQDQNDARIYQEIQVQPESNYCVKFDTLYENIDADVPETERGAGLNVSVKDGLERSGSLYGSVSEWQTVTVYFKTVADQKSVELTIGIGGYGAESSGTAYIDNVRIEKVDSVPEGEVAFSAAVSSSGGQDAPSASIWMKLLFLLLAGGVIAFVIVVSLKADKENAAKNNPLSQKNPLLNKKDFIILIVLVVVCSAMSFYKLGNAYAASSYWKASEAGEYVIVEFDQTETVARTVYSNNIPANNNAVSYTVYYETEDGSGEYESVFSIKAGAFFEWEHVDSSFTTRRVKIVSTRSGLGVNEMGFFRKNDSGEYEKLNVTVAETSYNKELNENHNPAMLFDEQDTVEPYSSYMSSTYFDEIYFPRTAYEHIHGYPVYEITHPPMGKILMSIGIRIFGMNPFGWRFMGTLFGVALVPLMYLLGLKLFKKRIYAFTAAFLMMFDFMRLAQTRLATIDSYSAFFILCMYYFMYDYFTQKSYEKKPFWKSLLPLLFCGIMFGLGASTKWVCLYAGVGLAFLFFLAKYLEADDIASGRALPANKEKSWFTHNFIPTCCACVVFFIVIPAAIYILSYIPYMAPSPDKSLIDIVLDNQTYMFNYHSGLTEGHPYGSAWYTWPINMRPIYYYSGSNANLAEGMSTSIVSMGNPLIWWTGLACIFPAAFYAWKKRDKGILVAFVGYAAQFLPWILV</sequence>
<keyword evidence="8 10" id="KW-0472">Membrane</keyword>
<dbReference type="Pfam" id="PF02366">
    <property type="entry name" value="PMT"/>
    <property type="match status" value="1"/>
</dbReference>
<feature type="transmembrane region" description="Helical" evidence="10">
    <location>
        <begin position="597"/>
        <end position="615"/>
    </location>
</feature>
<evidence type="ECO:0000256" key="5">
    <source>
        <dbReference type="ARBA" id="ARBA00022679"/>
    </source>
</evidence>
<comment type="function">
    <text evidence="10">Protein O-mannosyltransferase that catalyzes the transfer of a single mannose residue from a polyprenol phospho-mannosyl lipidic donor to the hydroxyl group of selected serine and threonine residues in acceptor proteins.</text>
</comment>
<feature type="transmembrane region" description="Helical" evidence="10">
    <location>
        <begin position="519"/>
        <end position="537"/>
    </location>
</feature>
<evidence type="ECO:0000259" key="12">
    <source>
        <dbReference type="Pfam" id="PF02366"/>
    </source>
</evidence>
<reference evidence="14" key="1">
    <citation type="submission" date="2020-10" db="EMBL/GenBank/DDBJ databases">
        <authorList>
            <person name="Gilroy R."/>
        </authorList>
    </citation>
    <scope>NUCLEOTIDE SEQUENCE</scope>
    <source>
        <strain evidence="14">CHK195-4489</strain>
    </source>
</reference>
<keyword evidence="4 10" id="KW-0328">Glycosyltransferase</keyword>
<evidence type="ECO:0000256" key="7">
    <source>
        <dbReference type="ARBA" id="ARBA00022989"/>
    </source>
</evidence>
<keyword evidence="7 10" id="KW-1133">Transmembrane helix</keyword>
<evidence type="ECO:0000313" key="14">
    <source>
        <dbReference type="EMBL" id="HIU29533.1"/>
    </source>
</evidence>
<feature type="chain" id="PRO_5038932082" description="Polyprenol-phosphate-mannose--protein mannosyltransferase" evidence="11">
    <location>
        <begin position="36"/>
        <end position="776"/>
    </location>
</feature>
<organism evidence="14 15">
    <name type="scientific">Candidatus Egerieisoma faecipullorum</name>
    <dbReference type="NCBI Taxonomy" id="2840963"/>
    <lineage>
        <taxon>Bacteria</taxon>
        <taxon>Bacillati</taxon>
        <taxon>Bacillota</taxon>
        <taxon>Clostridia</taxon>
        <taxon>Eubacteriales</taxon>
        <taxon>Clostridiaceae</taxon>
        <taxon>Clostridiaceae incertae sedis</taxon>
        <taxon>Candidatus Egerieisoma</taxon>
    </lineage>
</organism>
<feature type="transmembrane region" description="Helical" evidence="10">
    <location>
        <begin position="735"/>
        <end position="752"/>
    </location>
</feature>
<keyword evidence="11" id="KW-0732">Signal</keyword>
<comment type="caution">
    <text evidence="14">The sequence shown here is derived from an EMBL/GenBank/DDBJ whole genome shotgun (WGS) entry which is preliminary data.</text>
</comment>
<gene>
    <name evidence="14" type="ORF">IAD50_04455</name>
</gene>
<dbReference type="Gene3D" id="2.60.120.260">
    <property type="entry name" value="Galactose-binding domain-like"/>
    <property type="match status" value="2"/>
</dbReference>
<evidence type="ECO:0000256" key="2">
    <source>
        <dbReference type="ARBA" id="ARBA00004922"/>
    </source>
</evidence>
<feature type="transmembrane region" description="Helical" evidence="10">
    <location>
        <begin position="543"/>
        <end position="559"/>
    </location>
</feature>
<evidence type="ECO:0000256" key="3">
    <source>
        <dbReference type="ARBA" id="ARBA00007222"/>
    </source>
</evidence>
<dbReference type="EC" id="2.4.1.-" evidence="10"/>